<dbReference type="InterPro" id="IPR036390">
    <property type="entry name" value="WH_DNA-bd_sf"/>
</dbReference>
<evidence type="ECO:0000259" key="7">
    <source>
        <dbReference type="PROSITE" id="PS51078"/>
    </source>
</evidence>
<dbReference type="PROSITE" id="PS51077">
    <property type="entry name" value="HTH_ICLR"/>
    <property type="match status" value="1"/>
</dbReference>
<dbReference type="PANTHER" id="PTHR30136">
    <property type="entry name" value="HELIX-TURN-HELIX TRANSCRIPTIONAL REGULATOR, ICLR FAMILY"/>
    <property type="match status" value="1"/>
</dbReference>
<dbReference type="PANTHER" id="PTHR30136:SF24">
    <property type="entry name" value="HTH-TYPE TRANSCRIPTIONAL REPRESSOR ALLR"/>
    <property type="match status" value="1"/>
</dbReference>
<dbReference type="PROSITE" id="PS51078">
    <property type="entry name" value="ICLR_ED"/>
    <property type="match status" value="1"/>
</dbReference>
<proteinExistence type="predicted"/>
<organism evidence="8 9">
    <name type="scientific">Irregularibacter muris</name>
    <dbReference type="NCBI Taxonomy" id="1796619"/>
    <lineage>
        <taxon>Bacteria</taxon>
        <taxon>Bacillati</taxon>
        <taxon>Bacillota</taxon>
        <taxon>Clostridia</taxon>
        <taxon>Eubacteriales</taxon>
        <taxon>Eubacteriaceae</taxon>
        <taxon>Irregularibacter</taxon>
    </lineage>
</organism>
<dbReference type="GO" id="GO:0045892">
    <property type="term" value="P:negative regulation of DNA-templated transcription"/>
    <property type="evidence" value="ECO:0007669"/>
    <property type="project" value="TreeGrafter"/>
</dbReference>
<comment type="function">
    <text evidence="4">May be an activator protein for the gylABX operon.</text>
</comment>
<keyword evidence="1" id="KW-0805">Transcription regulation</keyword>
<dbReference type="InterPro" id="IPR050707">
    <property type="entry name" value="HTH_MetabolicPath_Reg"/>
</dbReference>
<evidence type="ECO:0000313" key="8">
    <source>
        <dbReference type="EMBL" id="MCR1898436.1"/>
    </source>
</evidence>
<reference evidence="8" key="1">
    <citation type="submission" date="2022-07" db="EMBL/GenBank/DDBJ databases">
        <title>Enhanced cultured diversity of the mouse gut microbiota enables custom-made synthetic communities.</title>
        <authorList>
            <person name="Afrizal A."/>
        </authorList>
    </citation>
    <scope>NUCLEOTIDE SEQUENCE</scope>
    <source>
        <strain evidence="8">DSM 28593</strain>
    </source>
</reference>
<dbReference type="Gene3D" id="3.30.450.40">
    <property type="match status" value="1"/>
</dbReference>
<dbReference type="Proteomes" id="UP001205748">
    <property type="component" value="Unassembled WGS sequence"/>
</dbReference>
<dbReference type="Pfam" id="PF09339">
    <property type="entry name" value="HTH_IclR"/>
    <property type="match status" value="1"/>
</dbReference>
<keyword evidence="2" id="KW-0238">DNA-binding</keyword>
<accession>A0AAE3HE36</accession>
<dbReference type="SUPFAM" id="SSF46785">
    <property type="entry name" value="Winged helix' DNA-binding domain"/>
    <property type="match status" value="1"/>
</dbReference>
<dbReference type="GO" id="GO:0003700">
    <property type="term" value="F:DNA-binding transcription factor activity"/>
    <property type="evidence" value="ECO:0007669"/>
    <property type="project" value="TreeGrafter"/>
</dbReference>
<dbReference type="SMART" id="SM00346">
    <property type="entry name" value="HTH_ICLR"/>
    <property type="match status" value="1"/>
</dbReference>
<keyword evidence="3" id="KW-0804">Transcription</keyword>
<dbReference type="FunFam" id="1.10.10.10:FF:000056">
    <property type="entry name" value="IclR family transcriptional regulator"/>
    <property type="match status" value="1"/>
</dbReference>
<dbReference type="SUPFAM" id="SSF55781">
    <property type="entry name" value="GAF domain-like"/>
    <property type="match status" value="1"/>
</dbReference>
<evidence type="ECO:0000256" key="2">
    <source>
        <dbReference type="ARBA" id="ARBA00023125"/>
    </source>
</evidence>
<dbReference type="RefSeq" id="WP_257529904.1">
    <property type="nucleotide sequence ID" value="NZ_JANKAS010000003.1"/>
</dbReference>
<dbReference type="EMBL" id="JANKAS010000003">
    <property type="protein sequence ID" value="MCR1898436.1"/>
    <property type="molecule type" value="Genomic_DNA"/>
</dbReference>
<evidence type="ECO:0000313" key="9">
    <source>
        <dbReference type="Proteomes" id="UP001205748"/>
    </source>
</evidence>
<dbReference type="InterPro" id="IPR029016">
    <property type="entry name" value="GAF-like_dom_sf"/>
</dbReference>
<name>A0AAE3HE36_9FIRM</name>
<evidence type="ECO:0000259" key="6">
    <source>
        <dbReference type="PROSITE" id="PS51077"/>
    </source>
</evidence>
<gene>
    <name evidence="8" type="ORF">NSA47_05455</name>
</gene>
<evidence type="ECO:0000256" key="3">
    <source>
        <dbReference type="ARBA" id="ARBA00023163"/>
    </source>
</evidence>
<comment type="caution">
    <text evidence="8">The sequence shown here is derived from an EMBL/GenBank/DDBJ whole genome shotgun (WGS) entry which is preliminary data.</text>
</comment>
<dbReference type="AlphaFoldDB" id="A0AAE3HE36"/>
<evidence type="ECO:0000256" key="5">
    <source>
        <dbReference type="ARBA" id="ARBA00070406"/>
    </source>
</evidence>
<dbReference type="InterPro" id="IPR005471">
    <property type="entry name" value="Tscrpt_reg_IclR_N"/>
</dbReference>
<dbReference type="Pfam" id="PF01614">
    <property type="entry name" value="IclR_C"/>
    <property type="match status" value="1"/>
</dbReference>
<protein>
    <recommendedName>
        <fullName evidence="5">Glycerol operon regulatory protein</fullName>
    </recommendedName>
</protein>
<feature type="domain" description="IclR-ED" evidence="7">
    <location>
        <begin position="77"/>
        <end position="260"/>
    </location>
</feature>
<dbReference type="InterPro" id="IPR036388">
    <property type="entry name" value="WH-like_DNA-bd_sf"/>
</dbReference>
<dbReference type="Gene3D" id="1.10.10.10">
    <property type="entry name" value="Winged helix-like DNA-binding domain superfamily/Winged helix DNA-binding domain"/>
    <property type="match status" value="1"/>
</dbReference>
<evidence type="ECO:0000256" key="1">
    <source>
        <dbReference type="ARBA" id="ARBA00023015"/>
    </source>
</evidence>
<evidence type="ECO:0000256" key="4">
    <source>
        <dbReference type="ARBA" id="ARBA00058938"/>
    </source>
</evidence>
<dbReference type="GO" id="GO:0003677">
    <property type="term" value="F:DNA binding"/>
    <property type="evidence" value="ECO:0007669"/>
    <property type="project" value="UniProtKB-KW"/>
</dbReference>
<dbReference type="InterPro" id="IPR014757">
    <property type="entry name" value="Tscrpt_reg_IclR_C"/>
</dbReference>
<keyword evidence="9" id="KW-1185">Reference proteome</keyword>
<sequence>MDEKNTRPRVIQSVQRALDILECFDQLHRELTLGEISEKLGLNKSTVHGIIKTLSINEYIDQNNSNGKYLLSPKLLGKYQLVSDSISIRLKEIGSYYIKKLSLKYKASSRLFSYRDQNLIFLEMIKPNNSYYTISSVTGYPIPLNATASGKIVLAHMEEEELEYYLKQESFVKFTDKTLVEKKDILFEAKKIYETGYSIENEEIEIGIYSIASPIYDNQNHLIGVLSLTGPIGKLKDQTQEIIVDMTDYSKKITEKLIGA</sequence>
<feature type="domain" description="HTH iclR-type" evidence="6">
    <location>
        <begin position="11"/>
        <end position="73"/>
    </location>
</feature>